<organism evidence="5 6">
    <name type="scientific">Tenacibaculum piscium</name>
    <dbReference type="NCBI Taxonomy" id="1458515"/>
    <lineage>
        <taxon>Bacteria</taxon>
        <taxon>Pseudomonadati</taxon>
        <taxon>Bacteroidota</taxon>
        <taxon>Flavobacteriia</taxon>
        <taxon>Flavobacteriales</taxon>
        <taxon>Flavobacteriaceae</taxon>
        <taxon>Tenacibaculum</taxon>
    </lineage>
</organism>
<feature type="region of interest" description="Disordered" evidence="2">
    <location>
        <begin position="192"/>
        <end position="215"/>
    </location>
</feature>
<dbReference type="Gene3D" id="2.60.40.10">
    <property type="entry name" value="Immunoglobulins"/>
    <property type="match status" value="1"/>
</dbReference>
<feature type="domain" description="GEVED" evidence="4">
    <location>
        <begin position="1192"/>
        <end position="1282"/>
    </location>
</feature>
<evidence type="ECO:0000313" key="6">
    <source>
        <dbReference type="Proteomes" id="UP000234211"/>
    </source>
</evidence>
<accession>A0A2H1YIV8</accession>
<dbReference type="EMBL" id="OENF01000039">
    <property type="protein sequence ID" value="SOS75403.1"/>
    <property type="molecule type" value="Genomic_DNA"/>
</dbReference>
<dbReference type="InterPro" id="IPR024079">
    <property type="entry name" value="MetalloPept_cat_dom_sf"/>
</dbReference>
<dbReference type="InterPro" id="IPR045474">
    <property type="entry name" value="GEVED"/>
</dbReference>
<protein>
    <submittedName>
        <fullName evidence="5">Uncharacterized protein</fullName>
    </submittedName>
</protein>
<feature type="compositionally biased region" description="Polar residues" evidence="2">
    <location>
        <begin position="205"/>
        <end position="215"/>
    </location>
</feature>
<dbReference type="Proteomes" id="UP000234211">
    <property type="component" value="Unassembled WGS sequence"/>
</dbReference>
<dbReference type="SUPFAM" id="SSF55486">
    <property type="entry name" value="Metalloproteases ('zincins'), catalytic domain"/>
    <property type="match status" value="1"/>
</dbReference>
<dbReference type="InterPro" id="IPR026444">
    <property type="entry name" value="Secre_tail"/>
</dbReference>
<dbReference type="InterPro" id="IPR013783">
    <property type="entry name" value="Ig-like_fold"/>
</dbReference>
<dbReference type="NCBIfam" id="TIGR04183">
    <property type="entry name" value="Por_Secre_tail"/>
    <property type="match status" value="1"/>
</dbReference>
<name>A0A2H1YIV8_9FLAO</name>
<evidence type="ECO:0000256" key="1">
    <source>
        <dbReference type="ARBA" id="ARBA00022729"/>
    </source>
</evidence>
<sequence length="1615" mass="178725">MPLLTRFNMTKKNTLLLVLFFTFFVTTSYSQNFWNTSAKKEKTIKKKNILKRKSTPEKYTVASLNLNGFTKYLRNSPNSTANSSEKSREKIITLPNSEGKLERFSMKETALLAPKLAEKFPMIKSYTGIGIDDARKIVKISLGTNGVHAIISSADKETVYIDPYTKDKKQYIIYKTSDLKPIDTSFSCQVKGENRQKNKHENRQRTASTQKKNANDGQLRTYRIAIVCTAEYSLFHLNRQNVATSATDLVKKATVLSAINTSITRVNQIYERDLAVRMILVANNDELIFFDTNTDQLTNNNADDLIEESQVKCDAIIGNANYDIGHAFSTGGGGYAEVNSVCVQGYKAQGLTGSYQPINDPYDIDYVCHELGHQFGATHTQNNDCNRTSSTAVEPGSGSTIMGYANICAPNVQTKSDPYFHAVSIDQMWSHIQGNGNCAVLTPTNNDAPIANAGTNYSIPKGTPFLLKGSATDKQGTASLTYNWEQTDTQIAPMPPVATSTGGPTFKSVAPSKSANRYFPDFENVINKTTNQWIVLPTVERELNFAFTVRDNNPNGGSSDRDNIKITLTDALPFTVTAPNTNIIWDTGATKTITWQKGTSDIAPINCKKVTIKLSTDGGKTFPILLKENTLNDGTEEITIPDTPTTQARILIEASDNVFYNVNDSNFTINATKPTFLLSNKTPKQNTCKNSDTPISYTFNANFINGFTETINLSATGLPNGTSAVFTPNGLNSSGDVTLTINNFKQSNQKEYTIVVQGKSATITQTNTAFLNIIDDNLTKTILKSPVNLITETSLTPDFNWSKVENASAYQLIVASNSDFSTIIIDETVNTNSYTPTTPLLGTTTYFWRVKPKNNCKEGTFSSDNQFTTQAPSYCSSTFIDDAGGKNHITNVSFNSINNTSGNDTIDGYEDFTNIITEVEKTVSYQMNVTFDSDGYQDHCFVFIDWNQDLIFDKITERYDIGSGSQQTLGQKITIPENAVLGFTRMRVLLEYDDPTKNYGEGACTSEHLVNWGETEDYTLKIIEKPRPSFTINNTSGNLSICNTAVDTQIFTLKYEALQGFNENIVFSAIEIPANTTANFSTIDTNGLVKVTLSNLKNTPIGDYNFKIIAKANSMTKQISIPFNINDTICKSAGNMDSKISTTLVNFADINSISEKSAGYSKYTNTIAELIRGTKYPLIVKANSDGKQTVKTTAWIDWNQNCLFDANEKYDLGTATNANASTSKSGLEIIIPNNALNGKTTLRIITEKVFENTTNNTANTTKNTIDNKCISGFNGEVEDYTIAITPSFTLTNQTKPIAIYNKAVNEVQFEIDYKTINGFNQNVTLSTENTPENANISINPKMINENGTFTVNINNLNEAPVGDYTIKIIAIAGEIQKSVDLKLNVNDSYCKAIGNATSQTSITKVMFAEIDNSSTKTTGYSDFKTINTPVIRGENYELTIKINNQNNENIKTYGWIDWNQNLVFEDNEIIDLEANNTSITIPEDAEIGATVLRIAVKKAIEQTANSCEFGFDGEVEDYTINIQESFATYKNLFTDLQVFPVPSDGKLTVKFKVKIKEVTVIRLFNALGQLLETQTFSTISTRFEQEVQFKKISSGNYFLQIENDGKLKTRKIIIQ</sequence>
<feature type="domain" description="GEVED" evidence="4">
    <location>
        <begin position="1452"/>
        <end position="1521"/>
    </location>
</feature>
<feature type="domain" description="GEVED" evidence="4">
    <location>
        <begin position="941"/>
        <end position="1020"/>
    </location>
</feature>
<gene>
    <name evidence="5" type="ORF">TNO020_440181</name>
</gene>
<reference evidence="6" key="1">
    <citation type="submission" date="2017-11" db="EMBL/GenBank/DDBJ databases">
        <authorList>
            <person name="Duchaud E."/>
        </authorList>
    </citation>
    <scope>NUCLEOTIDE SEQUENCE [LARGE SCALE GENOMIC DNA]</scope>
    <source>
        <strain evidence="6">Tenacibaculum sp. TNO020</strain>
    </source>
</reference>
<keyword evidence="1" id="KW-0732">Signal</keyword>
<dbReference type="Pfam" id="PF13583">
    <property type="entry name" value="Reprolysin_4"/>
    <property type="match status" value="1"/>
</dbReference>
<dbReference type="Pfam" id="PF18962">
    <property type="entry name" value="Por_Secre_tail"/>
    <property type="match status" value="1"/>
</dbReference>
<evidence type="ECO:0000313" key="5">
    <source>
        <dbReference type="EMBL" id="SOS75403.1"/>
    </source>
</evidence>
<evidence type="ECO:0000259" key="4">
    <source>
        <dbReference type="Pfam" id="PF20009"/>
    </source>
</evidence>
<evidence type="ECO:0000256" key="2">
    <source>
        <dbReference type="SAM" id="MobiDB-lite"/>
    </source>
</evidence>
<proteinExistence type="predicted"/>
<feature type="domain" description="Secretion system C-terminal sorting" evidence="3">
    <location>
        <begin position="1538"/>
        <end position="1614"/>
    </location>
</feature>
<evidence type="ECO:0000259" key="3">
    <source>
        <dbReference type="Pfam" id="PF18962"/>
    </source>
</evidence>
<feature type="compositionally biased region" description="Basic and acidic residues" evidence="2">
    <location>
        <begin position="192"/>
        <end position="204"/>
    </location>
</feature>
<keyword evidence="6" id="KW-1185">Reference proteome</keyword>
<dbReference type="Pfam" id="PF20009">
    <property type="entry name" value="GEVED"/>
    <property type="match status" value="3"/>
</dbReference>
<dbReference type="Gene3D" id="3.40.390.10">
    <property type="entry name" value="Collagenase (Catalytic Domain)"/>
    <property type="match status" value="1"/>
</dbReference>
<dbReference type="GO" id="GO:0008237">
    <property type="term" value="F:metallopeptidase activity"/>
    <property type="evidence" value="ECO:0007669"/>
    <property type="project" value="InterPro"/>
</dbReference>